<gene>
    <name evidence="1" type="ORF">CCMSSC00406_0003228</name>
</gene>
<name>A0ACB7J6Y6_PLECO</name>
<comment type="caution">
    <text evidence="1">The sequence shown here is derived from an EMBL/GenBank/DDBJ whole genome shotgun (WGS) entry which is preliminary data.</text>
</comment>
<protein>
    <submittedName>
        <fullName evidence="1">Uncharacterized protein</fullName>
    </submittedName>
</protein>
<proteinExistence type="predicted"/>
<evidence type="ECO:0000313" key="1">
    <source>
        <dbReference type="EMBL" id="KAG9226349.1"/>
    </source>
</evidence>
<dbReference type="Proteomes" id="UP000824881">
    <property type="component" value="Unassembled WGS sequence"/>
</dbReference>
<keyword evidence="2" id="KW-1185">Reference proteome</keyword>
<dbReference type="EMBL" id="WQMT02000002">
    <property type="protein sequence ID" value="KAG9226349.1"/>
    <property type="molecule type" value="Genomic_DNA"/>
</dbReference>
<accession>A0ACB7J6Y6</accession>
<evidence type="ECO:0000313" key="2">
    <source>
        <dbReference type="Proteomes" id="UP000824881"/>
    </source>
</evidence>
<reference evidence="1 2" key="1">
    <citation type="journal article" date="2021" name="Appl. Environ. Microbiol.">
        <title>Genetic linkage and physical mapping for an oyster mushroom Pleurotus cornucopiae and QTL analysis for the trait cap color.</title>
        <authorList>
            <person name="Zhang Y."/>
            <person name="Gao W."/>
            <person name="Sonnenberg A."/>
            <person name="Chen Q."/>
            <person name="Zhang J."/>
            <person name="Huang C."/>
        </authorList>
    </citation>
    <scope>NUCLEOTIDE SEQUENCE [LARGE SCALE GENOMIC DNA]</scope>
    <source>
        <strain evidence="1">CCMSSC00406</strain>
    </source>
</reference>
<sequence length="322" mass="36230">MHPSRQYKVPNVTQSPRTSLPLHVHPDVDGALKELKSAHRRLQVACAEFGRELQILNKLYYKGYNQHRLALFWKRTAEIRKYARRVDDADIPSIADVLRRSFFGSEAQVNPKILRGSWTHLPDRHSLLSLLKRASDYHQLLDKTHERFVNAYQHLNIAMQTGAFIQLLVVLAAVVSRMNILVEEITDALELVRKSGREVMNVIDPASATETRSTHSMPGGNDVPTTTPSIEQTDVTDEDLGDVLSRPSVPVPAWQDIPLPLDPNQALLSIYQDTGVVSITRTVVTVASNEAAASPPEPPRQQKAKRPKRSKRDEIDDIFGFM</sequence>
<organism evidence="1 2">
    <name type="scientific">Pleurotus cornucopiae</name>
    <name type="common">Cornucopia mushroom</name>
    <dbReference type="NCBI Taxonomy" id="5321"/>
    <lineage>
        <taxon>Eukaryota</taxon>
        <taxon>Fungi</taxon>
        <taxon>Dikarya</taxon>
        <taxon>Basidiomycota</taxon>
        <taxon>Agaricomycotina</taxon>
        <taxon>Agaricomycetes</taxon>
        <taxon>Agaricomycetidae</taxon>
        <taxon>Agaricales</taxon>
        <taxon>Pleurotineae</taxon>
        <taxon>Pleurotaceae</taxon>
        <taxon>Pleurotus</taxon>
    </lineage>
</organism>